<feature type="compositionally biased region" description="Acidic residues" evidence="1">
    <location>
        <begin position="405"/>
        <end position="419"/>
    </location>
</feature>
<feature type="compositionally biased region" description="Basic and acidic residues" evidence="1">
    <location>
        <begin position="361"/>
        <end position="381"/>
    </location>
</feature>
<protein>
    <submittedName>
        <fullName evidence="3">Uncharacterized protein</fullName>
    </submittedName>
</protein>
<feature type="region of interest" description="Disordered" evidence="1">
    <location>
        <begin position="229"/>
        <end position="450"/>
    </location>
</feature>
<organism evidence="3 4">
    <name type="scientific">Elysia marginata</name>
    <dbReference type="NCBI Taxonomy" id="1093978"/>
    <lineage>
        <taxon>Eukaryota</taxon>
        <taxon>Metazoa</taxon>
        <taxon>Spiralia</taxon>
        <taxon>Lophotrochozoa</taxon>
        <taxon>Mollusca</taxon>
        <taxon>Gastropoda</taxon>
        <taxon>Heterobranchia</taxon>
        <taxon>Euthyneura</taxon>
        <taxon>Panpulmonata</taxon>
        <taxon>Sacoglossa</taxon>
        <taxon>Placobranchoidea</taxon>
        <taxon>Plakobranchidae</taxon>
        <taxon>Elysia</taxon>
    </lineage>
</organism>
<evidence type="ECO:0000256" key="1">
    <source>
        <dbReference type="SAM" id="MobiDB-lite"/>
    </source>
</evidence>
<evidence type="ECO:0000313" key="4">
    <source>
        <dbReference type="Proteomes" id="UP000762676"/>
    </source>
</evidence>
<gene>
    <name evidence="3" type="ORF">ElyMa_006737600</name>
</gene>
<evidence type="ECO:0000256" key="2">
    <source>
        <dbReference type="SAM" id="SignalP"/>
    </source>
</evidence>
<feature type="region of interest" description="Disordered" evidence="1">
    <location>
        <begin position="66"/>
        <end position="93"/>
    </location>
</feature>
<reference evidence="3 4" key="1">
    <citation type="journal article" date="2021" name="Elife">
        <title>Chloroplast acquisition without the gene transfer in kleptoplastic sea slugs, Plakobranchus ocellatus.</title>
        <authorList>
            <person name="Maeda T."/>
            <person name="Takahashi S."/>
            <person name="Yoshida T."/>
            <person name="Shimamura S."/>
            <person name="Takaki Y."/>
            <person name="Nagai Y."/>
            <person name="Toyoda A."/>
            <person name="Suzuki Y."/>
            <person name="Arimoto A."/>
            <person name="Ishii H."/>
            <person name="Satoh N."/>
            <person name="Nishiyama T."/>
            <person name="Hasebe M."/>
            <person name="Maruyama T."/>
            <person name="Minagawa J."/>
            <person name="Obokata J."/>
            <person name="Shigenobu S."/>
        </authorList>
    </citation>
    <scope>NUCLEOTIDE SEQUENCE [LARGE SCALE GENOMIC DNA]</scope>
</reference>
<feature type="chain" id="PRO_5043382988" evidence="2">
    <location>
        <begin position="20"/>
        <end position="514"/>
    </location>
</feature>
<feature type="signal peptide" evidence="2">
    <location>
        <begin position="1"/>
        <end position="19"/>
    </location>
</feature>
<name>A0AAV4IY36_9GAST</name>
<comment type="caution">
    <text evidence="3">The sequence shown here is derived from an EMBL/GenBank/DDBJ whole genome shotgun (WGS) entry which is preliminary data.</text>
</comment>
<accession>A0AAV4IY36</accession>
<feature type="compositionally biased region" description="Basic and acidic residues" evidence="1">
    <location>
        <begin position="389"/>
        <end position="404"/>
    </location>
</feature>
<feature type="compositionally biased region" description="Low complexity" evidence="1">
    <location>
        <begin position="66"/>
        <end position="83"/>
    </location>
</feature>
<feature type="compositionally biased region" description="Polar residues" evidence="1">
    <location>
        <begin position="156"/>
        <end position="172"/>
    </location>
</feature>
<feature type="compositionally biased region" description="Polar residues" evidence="1">
    <location>
        <begin position="317"/>
        <end position="326"/>
    </location>
</feature>
<keyword evidence="2" id="KW-0732">Signal</keyword>
<keyword evidence="4" id="KW-1185">Reference proteome</keyword>
<feature type="region of interest" description="Disordered" evidence="1">
    <location>
        <begin position="490"/>
        <end position="514"/>
    </location>
</feature>
<sequence>MDMGIIIFLFCLFFYLCHALFLYPNHAHNLKLEKIKEEARHFAELPEAEFNALVLQARTFSLAPGRRSSPFTTTTTGSINSNSMSGPQHSGSGWSVSKLPTLADDTLLEHNGVEDVTGGDECCYMASPERHGVLGTDSRKSASVYACGKRTVTNHFAPQQQSKHTFTASSPKQEGYDPVRYSDSSPADGSGCFTLGKDKSYGPDSGKGVHSYVDHEDVKLNLDRVLTSSADEDSGLPPSSSSHKASSDGLINSLLSDDSQDSDEEEGDEEERQSLLHGGIKSARAGSGNSHRRPRERSLVRVTATYPNPPYDEEVALNTSTGSSEYVESPRSDAEENADGSSYSKSGVHGGVEMDILSYKETPHPAERRSPTSESIHELLFSKRNNRRLNKEVWDYSENSKRNEQDDEDDDDEDDDDDDFSRGSYHRSYDSQRGAWGGSGIVSTASGATSTSASFAVPTQVDAKIPFLGPSSASSAMMYGSAQYSYNLQPDLGSGAARKAKTKKGRSKGEYRLY</sequence>
<feature type="compositionally biased region" description="Polar residues" evidence="1">
    <location>
        <begin position="84"/>
        <end position="93"/>
    </location>
</feature>
<feature type="compositionally biased region" description="Low complexity" evidence="1">
    <location>
        <begin position="441"/>
        <end position="450"/>
    </location>
</feature>
<evidence type="ECO:0000313" key="3">
    <source>
        <dbReference type="EMBL" id="GFS14122.1"/>
    </source>
</evidence>
<proteinExistence type="predicted"/>
<feature type="compositionally biased region" description="Acidic residues" evidence="1">
    <location>
        <begin position="258"/>
        <end position="271"/>
    </location>
</feature>
<dbReference type="AlphaFoldDB" id="A0AAV4IY36"/>
<feature type="compositionally biased region" description="Low complexity" evidence="1">
    <location>
        <begin position="235"/>
        <end position="257"/>
    </location>
</feature>
<dbReference type="EMBL" id="BMAT01013502">
    <property type="protein sequence ID" value="GFS14122.1"/>
    <property type="molecule type" value="Genomic_DNA"/>
</dbReference>
<feature type="region of interest" description="Disordered" evidence="1">
    <location>
        <begin position="156"/>
        <end position="187"/>
    </location>
</feature>
<dbReference type="Proteomes" id="UP000762676">
    <property type="component" value="Unassembled WGS sequence"/>
</dbReference>